<evidence type="ECO:0000313" key="2">
    <source>
        <dbReference type="Proteomes" id="UP001212821"/>
    </source>
</evidence>
<evidence type="ECO:0000313" key="1">
    <source>
        <dbReference type="EMBL" id="WBP89589.1"/>
    </source>
</evidence>
<organism evidence="1 2">
    <name type="scientific">Kitasatospora cathayae</name>
    <dbReference type="NCBI Taxonomy" id="3004092"/>
    <lineage>
        <taxon>Bacteria</taxon>
        <taxon>Bacillati</taxon>
        <taxon>Actinomycetota</taxon>
        <taxon>Actinomycetes</taxon>
        <taxon>Kitasatosporales</taxon>
        <taxon>Streptomycetaceae</taxon>
        <taxon>Kitasatospora</taxon>
    </lineage>
</organism>
<dbReference type="EMBL" id="CP115450">
    <property type="protein sequence ID" value="WBP89589.1"/>
    <property type="molecule type" value="Genomic_DNA"/>
</dbReference>
<keyword evidence="2" id="KW-1185">Reference proteome</keyword>
<dbReference type="RefSeq" id="WP_270147977.1">
    <property type="nucleotide sequence ID" value="NZ_CP115450.1"/>
</dbReference>
<accession>A0ABY7QBJ4</accession>
<sequence length="58" mass="6374">MTNFNTNEPTTSIRMIGWMGYGPTDNGTPSRTLQNGETYEIPQNEADWLVGAGLAVRV</sequence>
<name>A0ABY7QBJ4_9ACTN</name>
<gene>
    <name evidence="1" type="ORF">O1G21_29600</name>
</gene>
<protein>
    <submittedName>
        <fullName evidence="1">Uncharacterized protein</fullName>
    </submittedName>
</protein>
<proteinExistence type="predicted"/>
<reference evidence="2" key="1">
    <citation type="submission" date="2022-12" db="EMBL/GenBank/DDBJ databases">
        <authorList>
            <person name="Mo P."/>
        </authorList>
    </citation>
    <scope>NUCLEOTIDE SEQUENCE [LARGE SCALE GENOMIC DNA]</scope>
    <source>
        <strain evidence="2">HUAS 3-15</strain>
    </source>
</reference>
<dbReference type="Proteomes" id="UP001212821">
    <property type="component" value="Chromosome"/>
</dbReference>